<feature type="non-terminal residue" evidence="2">
    <location>
        <position position="1"/>
    </location>
</feature>
<evidence type="ECO:0000256" key="1">
    <source>
        <dbReference type="SAM" id="MobiDB-lite"/>
    </source>
</evidence>
<feature type="region of interest" description="Disordered" evidence="1">
    <location>
        <begin position="38"/>
        <end position="67"/>
    </location>
</feature>
<protein>
    <submittedName>
        <fullName evidence="2">Uncharacterized protein</fullName>
    </submittedName>
</protein>
<dbReference type="Proteomes" id="UP000265520">
    <property type="component" value="Unassembled WGS sequence"/>
</dbReference>
<sequence length="67" mass="7476">QKLPPQALDHEWGNSSRETSTAVMHMPLLSCVTSTHNRVPDATHHSKHHMVRQTEVEPTLVKSSNAP</sequence>
<feature type="region of interest" description="Disordered" evidence="1">
    <location>
        <begin position="1"/>
        <end position="20"/>
    </location>
</feature>
<dbReference type="EMBL" id="LXQA010561109">
    <property type="protein sequence ID" value="MCI59309.1"/>
    <property type="molecule type" value="Genomic_DNA"/>
</dbReference>
<proteinExistence type="predicted"/>
<evidence type="ECO:0000313" key="3">
    <source>
        <dbReference type="Proteomes" id="UP000265520"/>
    </source>
</evidence>
<organism evidence="2 3">
    <name type="scientific">Trifolium medium</name>
    <dbReference type="NCBI Taxonomy" id="97028"/>
    <lineage>
        <taxon>Eukaryota</taxon>
        <taxon>Viridiplantae</taxon>
        <taxon>Streptophyta</taxon>
        <taxon>Embryophyta</taxon>
        <taxon>Tracheophyta</taxon>
        <taxon>Spermatophyta</taxon>
        <taxon>Magnoliopsida</taxon>
        <taxon>eudicotyledons</taxon>
        <taxon>Gunneridae</taxon>
        <taxon>Pentapetalae</taxon>
        <taxon>rosids</taxon>
        <taxon>fabids</taxon>
        <taxon>Fabales</taxon>
        <taxon>Fabaceae</taxon>
        <taxon>Papilionoideae</taxon>
        <taxon>50 kb inversion clade</taxon>
        <taxon>NPAAA clade</taxon>
        <taxon>Hologalegina</taxon>
        <taxon>IRL clade</taxon>
        <taxon>Trifolieae</taxon>
        <taxon>Trifolium</taxon>
    </lineage>
</organism>
<dbReference type="AlphaFoldDB" id="A0A392TDW1"/>
<comment type="caution">
    <text evidence="2">The sequence shown here is derived from an EMBL/GenBank/DDBJ whole genome shotgun (WGS) entry which is preliminary data.</text>
</comment>
<accession>A0A392TDW1</accession>
<reference evidence="2 3" key="1">
    <citation type="journal article" date="2018" name="Front. Plant Sci.">
        <title>Red Clover (Trifolium pratense) and Zigzag Clover (T. medium) - A Picture of Genomic Similarities and Differences.</title>
        <authorList>
            <person name="Dluhosova J."/>
            <person name="Istvanek J."/>
            <person name="Nedelnik J."/>
            <person name="Repkova J."/>
        </authorList>
    </citation>
    <scope>NUCLEOTIDE SEQUENCE [LARGE SCALE GENOMIC DNA]</scope>
    <source>
        <strain evidence="3">cv. 10/8</strain>
        <tissue evidence="2">Leaf</tissue>
    </source>
</reference>
<keyword evidence="3" id="KW-1185">Reference proteome</keyword>
<evidence type="ECO:0000313" key="2">
    <source>
        <dbReference type="EMBL" id="MCI59309.1"/>
    </source>
</evidence>
<name>A0A392TDW1_9FABA</name>